<dbReference type="Proteomes" id="UP000198348">
    <property type="component" value="Unassembled WGS sequence"/>
</dbReference>
<evidence type="ECO:0000313" key="2">
    <source>
        <dbReference type="Proteomes" id="UP000198348"/>
    </source>
</evidence>
<gene>
    <name evidence="1" type="ORF">SAMN06265360_11495</name>
</gene>
<sequence>MEGTGTVDSLEAQQEADTEYTGYVHPLDRLVPDPSGKAPLCDEETFAAILSGIVADEAPRLFAVVQEYGRRVDARIAGWGLAFDDRAEVVSIDGALRMKLNAPEEALRGFGFGSHVSGRLVWFDPDAVTPDP</sequence>
<dbReference type="RefSeq" id="WP_245818757.1">
    <property type="nucleotide sequence ID" value="NZ_FZNW01000014.1"/>
</dbReference>
<keyword evidence="2" id="KW-1185">Reference proteome</keyword>
<dbReference type="EMBL" id="FZNW01000014">
    <property type="protein sequence ID" value="SNR68065.1"/>
    <property type="molecule type" value="Genomic_DNA"/>
</dbReference>
<name>A0A238Y9Z7_9PSEU</name>
<organism evidence="1 2">
    <name type="scientific">Haloechinothrix alba</name>
    <dbReference type="NCBI Taxonomy" id="664784"/>
    <lineage>
        <taxon>Bacteria</taxon>
        <taxon>Bacillati</taxon>
        <taxon>Actinomycetota</taxon>
        <taxon>Actinomycetes</taxon>
        <taxon>Pseudonocardiales</taxon>
        <taxon>Pseudonocardiaceae</taxon>
        <taxon>Haloechinothrix</taxon>
    </lineage>
</organism>
<proteinExistence type="predicted"/>
<accession>A0A238Y9Z7</accession>
<protein>
    <submittedName>
        <fullName evidence="1">Uncharacterized protein</fullName>
    </submittedName>
</protein>
<dbReference type="AlphaFoldDB" id="A0A238Y9Z7"/>
<evidence type="ECO:0000313" key="1">
    <source>
        <dbReference type="EMBL" id="SNR68065.1"/>
    </source>
</evidence>
<reference evidence="1 2" key="1">
    <citation type="submission" date="2017-06" db="EMBL/GenBank/DDBJ databases">
        <authorList>
            <person name="Kim H.J."/>
            <person name="Triplett B.A."/>
        </authorList>
    </citation>
    <scope>NUCLEOTIDE SEQUENCE [LARGE SCALE GENOMIC DNA]</scope>
    <source>
        <strain evidence="1 2">DSM 45207</strain>
    </source>
</reference>